<comment type="caution">
    <text evidence="1">The sequence shown here is derived from an EMBL/GenBank/DDBJ whole genome shotgun (WGS) entry which is preliminary data.</text>
</comment>
<name>A0A5R8WWJ6_9BACT</name>
<dbReference type="AlphaFoldDB" id="A0A5R8WWJ6"/>
<evidence type="ECO:0000313" key="1">
    <source>
        <dbReference type="EMBL" id="TLM96525.1"/>
    </source>
</evidence>
<organism evidence="1 2">
    <name type="scientific">Hymenobacter jeollabukensis</name>
    <dbReference type="NCBI Taxonomy" id="2025313"/>
    <lineage>
        <taxon>Bacteria</taxon>
        <taxon>Pseudomonadati</taxon>
        <taxon>Bacteroidota</taxon>
        <taxon>Cytophagia</taxon>
        <taxon>Cytophagales</taxon>
        <taxon>Hymenobacteraceae</taxon>
        <taxon>Hymenobacter</taxon>
    </lineage>
</organism>
<accession>A0A5R8WWJ6</accession>
<dbReference type="EMBL" id="VAJM01000001">
    <property type="protein sequence ID" value="TLM96525.1"/>
    <property type="molecule type" value="Genomic_DNA"/>
</dbReference>
<gene>
    <name evidence="1" type="ORF">FDY95_00575</name>
</gene>
<protein>
    <submittedName>
        <fullName evidence="1">Uncharacterized protein</fullName>
    </submittedName>
</protein>
<dbReference type="RefSeq" id="WP_138074781.1">
    <property type="nucleotide sequence ID" value="NZ_VAJM01000001.1"/>
</dbReference>
<dbReference type="Proteomes" id="UP000305517">
    <property type="component" value="Unassembled WGS sequence"/>
</dbReference>
<reference evidence="1 2" key="1">
    <citation type="submission" date="2019-05" db="EMBL/GenBank/DDBJ databases">
        <title>Hymenobacter edaphi sp. nov., isolated from abandoned arsenic-contaminated farmland soil.</title>
        <authorList>
            <person name="Nie L."/>
        </authorList>
    </citation>
    <scope>NUCLEOTIDE SEQUENCE [LARGE SCALE GENOMIC DNA]</scope>
    <source>
        <strain evidence="1 2">1-3-3-8</strain>
    </source>
</reference>
<dbReference type="OrthoDB" id="4234970at2"/>
<evidence type="ECO:0000313" key="2">
    <source>
        <dbReference type="Proteomes" id="UP000305517"/>
    </source>
</evidence>
<sequence length="179" mass="19909">MYKLFLATQSTDVCWTTGPDAALPDGGPELMGCISLLSLSKSLGDSAYRLEELNPSAEFAHASFFETGGAEDTGLRTLLRYDRAKRELLGLAVFDRPDVRPLTLGISAYVQAALDWRGAYGWQLLYLPLAEFQALPLPTRRHAYRLARLLPALFPDADWDVIHTKQAYFDTERTLPGEA</sequence>
<keyword evidence="2" id="KW-1185">Reference proteome</keyword>
<proteinExistence type="predicted"/>